<dbReference type="OrthoDB" id="653848at2"/>
<comment type="caution">
    <text evidence="2">The sequence shown here is derived from an EMBL/GenBank/DDBJ whole genome shotgun (WGS) entry which is preliminary data.</text>
</comment>
<dbReference type="PROSITE" id="PS51257">
    <property type="entry name" value="PROKAR_LIPOPROTEIN"/>
    <property type="match status" value="1"/>
</dbReference>
<accession>A0A3E1NR91</accession>
<name>A0A3E1NR91_9BACT</name>
<feature type="signal peptide" evidence="1">
    <location>
        <begin position="1"/>
        <end position="20"/>
    </location>
</feature>
<feature type="chain" id="PRO_5017732148" description="DUF4595 domain-containing protein" evidence="1">
    <location>
        <begin position="21"/>
        <end position="257"/>
    </location>
</feature>
<dbReference type="EMBL" id="QTJU01000001">
    <property type="protein sequence ID" value="RFM30298.1"/>
    <property type="molecule type" value="Genomic_DNA"/>
</dbReference>
<proteinExistence type="predicted"/>
<evidence type="ECO:0000313" key="2">
    <source>
        <dbReference type="EMBL" id="RFM30298.1"/>
    </source>
</evidence>
<gene>
    <name evidence="2" type="ORF">DXN05_04865</name>
</gene>
<keyword evidence="3" id="KW-1185">Reference proteome</keyword>
<protein>
    <recommendedName>
        <fullName evidence="4">DUF4595 domain-containing protein</fullName>
    </recommendedName>
</protein>
<organism evidence="2 3">
    <name type="scientific">Deminuibacter soli</name>
    <dbReference type="NCBI Taxonomy" id="2291815"/>
    <lineage>
        <taxon>Bacteria</taxon>
        <taxon>Pseudomonadati</taxon>
        <taxon>Bacteroidota</taxon>
        <taxon>Chitinophagia</taxon>
        <taxon>Chitinophagales</taxon>
        <taxon>Chitinophagaceae</taxon>
        <taxon>Deminuibacter</taxon>
    </lineage>
</organism>
<dbReference type="AlphaFoldDB" id="A0A3E1NR91"/>
<dbReference type="Proteomes" id="UP000261284">
    <property type="component" value="Unassembled WGS sequence"/>
</dbReference>
<keyword evidence="1" id="KW-0732">Signal</keyword>
<sequence length="257" mass="28201">MKKNLLYLSLALLTTTVACKKNSDTPAQKMISSVIFASANSTDSIAYVYNTDGTLLADEYFEGSYQSANFYQYNSGKLTMVTSSDGNTDINRTSDTTDIVYDNGGKIVKVIKRNQGIYDTLVYNPQGNPVKVYTVNPGQLNNSRVDSLVWDAKGNVTAVYSQSLFATDQYVDNYTYDNSPTPYASINGQARLVYYLINSFPQAISASNLTKETESSAAYGISYSSSYSYVYGSDGFPLNAGITGSDVGTLRYNYIQR</sequence>
<evidence type="ECO:0008006" key="4">
    <source>
        <dbReference type="Google" id="ProtNLM"/>
    </source>
</evidence>
<evidence type="ECO:0000313" key="3">
    <source>
        <dbReference type="Proteomes" id="UP000261284"/>
    </source>
</evidence>
<reference evidence="2 3" key="1">
    <citation type="submission" date="2018-08" db="EMBL/GenBank/DDBJ databases">
        <title>Chitinophagaceae sp. K23C18032701, a novel bacterium isolated from forest soil.</title>
        <authorList>
            <person name="Wang C."/>
        </authorList>
    </citation>
    <scope>NUCLEOTIDE SEQUENCE [LARGE SCALE GENOMIC DNA]</scope>
    <source>
        <strain evidence="2 3">K23C18032701</strain>
    </source>
</reference>
<dbReference type="RefSeq" id="WP_116846054.1">
    <property type="nucleotide sequence ID" value="NZ_QTJU01000001.1"/>
</dbReference>
<evidence type="ECO:0000256" key="1">
    <source>
        <dbReference type="SAM" id="SignalP"/>
    </source>
</evidence>